<sequence>MAGQKDLDISRRRGLAPWLGLGLVLAARKRRRAPLIERGAAAPAPAEAERSFAPAKARPARPAADPGAADDADRGRQAEKPSEIPARGWKDILWRAWKEYGDDDVASWARSIAFSGILALFPALAAFVAIYGLFADIETARGHLAGLTGVIPADAATFIGDQMVRIAAANDAGLGLTFLVGVLLSLWSANAGMKALFKGLNIAYDEEEKRGFIQLNLITLAFTVGAIVFISLAMGAVVVVPIVMQALGLGGAAELLALLRWPLLLAVVMFGLSALYRYGPSRDKAQWRWVSWGSVAATVMWIVGSALFSWYLANFANYNETYGSLGAVFGFLMWLWLSAVVVLFGAEINSEIEHQTAKDTTEGPEQPMGARGAEMADTVGEAKTGGLLPEAIARRLRH</sequence>
<feature type="transmembrane region" description="Helical" evidence="7">
    <location>
        <begin position="217"/>
        <end position="247"/>
    </location>
</feature>
<dbReference type="NCBIfam" id="TIGR00765">
    <property type="entry name" value="yihY_not_rbn"/>
    <property type="match status" value="1"/>
</dbReference>
<reference evidence="9" key="1">
    <citation type="journal article" date="2019" name="Int. J. Syst. Evol. Microbiol.">
        <title>The Global Catalogue of Microorganisms (GCM) 10K type strain sequencing project: providing services to taxonomists for standard genome sequencing and annotation.</title>
        <authorList>
            <consortium name="The Broad Institute Genomics Platform"/>
            <consortium name="The Broad Institute Genome Sequencing Center for Infectious Disease"/>
            <person name="Wu L."/>
            <person name="Ma J."/>
        </authorList>
    </citation>
    <scope>NUCLEOTIDE SEQUENCE [LARGE SCALE GENOMIC DNA]</scope>
    <source>
        <strain evidence="9">DFY28</strain>
    </source>
</reference>
<keyword evidence="5 7" id="KW-0472">Membrane</keyword>
<dbReference type="RefSeq" id="WP_377282319.1">
    <property type="nucleotide sequence ID" value="NZ_JBHRSI010000006.1"/>
</dbReference>
<evidence type="ECO:0000256" key="7">
    <source>
        <dbReference type="SAM" id="Phobius"/>
    </source>
</evidence>
<name>A0ABW4N1U7_9CAUL</name>
<feature type="transmembrane region" description="Helical" evidence="7">
    <location>
        <begin position="172"/>
        <end position="197"/>
    </location>
</feature>
<evidence type="ECO:0000256" key="6">
    <source>
        <dbReference type="SAM" id="MobiDB-lite"/>
    </source>
</evidence>
<keyword evidence="3 7" id="KW-0812">Transmembrane</keyword>
<gene>
    <name evidence="8" type="ORF">ACFSC0_04500</name>
</gene>
<evidence type="ECO:0000313" key="8">
    <source>
        <dbReference type="EMBL" id="MFD1782645.1"/>
    </source>
</evidence>
<accession>A0ABW4N1U7</accession>
<feature type="compositionally biased region" description="Low complexity" evidence="6">
    <location>
        <begin position="38"/>
        <end position="69"/>
    </location>
</feature>
<dbReference type="PANTHER" id="PTHR30213:SF0">
    <property type="entry name" value="UPF0761 MEMBRANE PROTEIN YIHY"/>
    <property type="match status" value="1"/>
</dbReference>
<feature type="transmembrane region" description="Helical" evidence="7">
    <location>
        <begin position="325"/>
        <end position="346"/>
    </location>
</feature>
<dbReference type="PANTHER" id="PTHR30213">
    <property type="entry name" value="INNER MEMBRANE PROTEIN YHJD"/>
    <property type="match status" value="1"/>
</dbReference>
<evidence type="ECO:0000256" key="3">
    <source>
        <dbReference type="ARBA" id="ARBA00022692"/>
    </source>
</evidence>
<protein>
    <submittedName>
        <fullName evidence="8">YihY/virulence factor BrkB family protein</fullName>
    </submittedName>
</protein>
<keyword evidence="4 7" id="KW-1133">Transmembrane helix</keyword>
<evidence type="ECO:0000256" key="4">
    <source>
        <dbReference type="ARBA" id="ARBA00022989"/>
    </source>
</evidence>
<feature type="region of interest" description="Disordered" evidence="6">
    <location>
        <begin position="355"/>
        <end position="375"/>
    </location>
</feature>
<dbReference type="EMBL" id="JBHUEY010000001">
    <property type="protein sequence ID" value="MFD1782645.1"/>
    <property type="molecule type" value="Genomic_DNA"/>
</dbReference>
<dbReference type="InterPro" id="IPR017039">
    <property type="entry name" value="Virul_fac_BrkB"/>
</dbReference>
<feature type="transmembrane region" description="Helical" evidence="7">
    <location>
        <begin position="112"/>
        <end position="134"/>
    </location>
</feature>
<evidence type="ECO:0000256" key="2">
    <source>
        <dbReference type="ARBA" id="ARBA00022475"/>
    </source>
</evidence>
<dbReference type="Pfam" id="PF03631">
    <property type="entry name" value="Virul_fac_BrkB"/>
    <property type="match status" value="1"/>
</dbReference>
<proteinExistence type="predicted"/>
<feature type="transmembrane region" description="Helical" evidence="7">
    <location>
        <begin position="290"/>
        <end position="313"/>
    </location>
</feature>
<keyword evidence="9" id="KW-1185">Reference proteome</keyword>
<evidence type="ECO:0000256" key="5">
    <source>
        <dbReference type="ARBA" id="ARBA00023136"/>
    </source>
</evidence>
<comment type="caution">
    <text evidence="8">The sequence shown here is derived from an EMBL/GenBank/DDBJ whole genome shotgun (WGS) entry which is preliminary data.</text>
</comment>
<evidence type="ECO:0000313" key="9">
    <source>
        <dbReference type="Proteomes" id="UP001597237"/>
    </source>
</evidence>
<keyword evidence="2" id="KW-1003">Cell membrane</keyword>
<comment type="subcellular location">
    <subcellularLocation>
        <location evidence="1">Cell membrane</location>
        <topology evidence="1">Multi-pass membrane protein</topology>
    </subcellularLocation>
</comment>
<evidence type="ECO:0000256" key="1">
    <source>
        <dbReference type="ARBA" id="ARBA00004651"/>
    </source>
</evidence>
<dbReference type="Proteomes" id="UP001597237">
    <property type="component" value="Unassembled WGS sequence"/>
</dbReference>
<organism evidence="8 9">
    <name type="scientific">Phenylobacterium terrae</name>
    <dbReference type="NCBI Taxonomy" id="2665495"/>
    <lineage>
        <taxon>Bacteria</taxon>
        <taxon>Pseudomonadati</taxon>
        <taxon>Pseudomonadota</taxon>
        <taxon>Alphaproteobacteria</taxon>
        <taxon>Caulobacterales</taxon>
        <taxon>Caulobacteraceae</taxon>
        <taxon>Phenylobacterium</taxon>
    </lineage>
</organism>
<feature type="transmembrane region" description="Helical" evidence="7">
    <location>
        <begin position="259"/>
        <end position="278"/>
    </location>
</feature>
<feature type="region of interest" description="Disordered" evidence="6">
    <location>
        <begin position="38"/>
        <end position="82"/>
    </location>
</feature>
<feature type="compositionally biased region" description="Basic and acidic residues" evidence="6">
    <location>
        <begin position="71"/>
        <end position="82"/>
    </location>
</feature>